<dbReference type="RefSeq" id="WP_261616859.1">
    <property type="nucleotide sequence ID" value="NZ_JALIDZ010000007.1"/>
</dbReference>
<sequence length="198" mass="21756">MQLRVTGKNIDIGDALREQVSERLGVAMGKYFNGGWSGQVTVEREGVGFRTECRIHLDSGIDLHSRGVGGDAYVSFDQAAERIEKQLRRYKRRLKDHHAEQGSGEPQAATSYVIAAPDEDETGEAGIVDDNPIVIAESQTALRKMTVGMAVMAMDLGEAPVVLFRNVANGRMNVVYRRHDGNIGWIDPAESDEKEARG</sequence>
<comment type="caution">
    <text evidence="7">The sequence shown here is derived from an EMBL/GenBank/DDBJ whole genome shotgun (WGS) entry which is preliminary data.</text>
</comment>
<comment type="subunit">
    <text evidence="2">Associates exclusively with 100S ribosomes, which are dimers of 70S ribosomes.</text>
</comment>
<dbReference type="InterPro" id="IPR034694">
    <property type="entry name" value="HPF_long/plastid"/>
</dbReference>
<evidence type="ECO:0000259" key="6">
    <source>
        <dbReference type="Pfam" id="PF16321"/>
    </source>
</evidence>
<comment type="function">
    <text evidence="4">Required for dimerization of active 70S ribosomes into 100S ribosomes in stationary phase; 100S ribosomes are translationally inactive and sometimes present during exponential growth.</text>
</comment>
<evidence type="ECO:0000256" key="5">
    <source>
        <dbReference type="SAM" id="Coils"/>
    </source>
</evidence>
<dbReference type="Proteomes" id="UP001320898">
    <property type="component" value="Unassembled WGS sequence"/>
</dbReference>
<keyword evidence="8" id="KW-1185">Reference proteome</keyword>
<keyword evidence="1 4" id="KW-0810">Translation regulation</keyword>
<protein>
    <recommendedName>
        <fullName evidence="3 4">Ribosome hibernation promoting factor</fullName>
        <shortName evidence="4">HPF</shortName>
    </recommendedName>
</protein>
<evidence type="ECO:0000256" key="1">
    <source>
        <dbReference type="ARBA" id="ARBA00022845"/>
    </source>
</evidence>
<name>A0AAW5QZ66_9HYPH</name>
<dbReference type="InterPro" id="IPR050574">
    <property type="entry name" value="HPF/YfiA_ribosome-assoc"/>
</dbReference>
<dbReference type="InterPro" id="IPR036567">
    <property type="entry name" value="RHF-like"/>
</dbReference>
<keyword evidence="5" id="KW-0175">Coiled coil</keyword>
<organism evidence="7 8">
    <name type="scientific">Microbaculum marinisediminis</name>
    <dbReference type="NCBI Taxonomy" id="2931392"/>
    <lineage>
        <taxon>Bacteria</taxon>
        <taxon>Pseudomonadati</taxon>
        <taxon>Pseudomonadota</taxon>
        <taxon>Alphaproteobacteria</taxon>
        <taxon>Hyphomicrobiales</taxon>
        <taxon>Tepidamorphaceae</taxon>
        <taxon>Microbaculum</taxon>
    </lineage>
</organism>
<comment type="subunit">
    <text evidence="4">Interacts with 100S ribosomes.</text>
</comment>
<evidence type="ECO:0000313" key="8">
    <source>
        <dbReference type="Proteomes" id="UP001320898"/>
    </source>
</evidence>
<evidence type="ECO:0000256" key="4">
    <source>
        <dbReference type="HAMAP-Rule" id="MF_00839"/>
    </source>
</evidence>
<dbReference type="Pfam" id="PF16321">
    <property type="entry name" value="Ribosom_S30AE_C"/>
    <property type="match status" value="1"/>
</dbReference>
<dbReference type="GO" id="GO:0043024">
    <property type="term" value="F:ribosomal small subunit binding"/>
    <property type="evidence" value="ECO:0007669"/>
    <property type="project" value="TreeGrafter"/>
</dbReference>
<feature type="domain" description="Sigma 54 modulation/S30EA ribosomal protein C-terminal" evidence="6">
    <location>
        <begin position="130"/>
        <end position="184"/>
    </location>
</feature>
<feature type="coiled-coil region" evidence="5">
    <location>
        <begin position="73"/>
        <end position="100"/>
    </location>
</feature>
<dbReference type="NCBIfam" id="TIGR00741">
    <property type="entry name" value="yfiA"/>
    <property type="match status" value="1"/>
</dbReference>
<dbReference type="GO" id="GO:0045900">
    <property type="term" value="P:negative regulation of translational elongation"/>
    <property type="evidence" value="ECO:0007669"/>
    <property type="project" value="TreeGrafter"/>
</dbReference>
<comment type="subcellular location">
    <subcellularLocation>
        <location evidence="4">Cytoplasm</location>
    </subcellularLocation>
</comment>
<evidence type="ECO:0000256" key="2">
    <source>
        <dbReference type="ARBA" id="ARBA00038695"/>
    </source>
</evidence>
<dbReference type="PANTHER" id="PTHR33231">
    <property type="entry name" value="30S RIBOSOMAL PROTEIN"/>
    <property type="match status" value="1"/>
</dbReference>
<dbReference type="GO" id="GO:0022627">
    <property type="term" value="C:cytosolic small ribosomal subunit"/>
    <property type="evidence" value="ECO:0007669"/>
    <property type="project" value="TreeGrafter"/>
</dbReference>
<evidence type="ECO:0000256" key="3">
    <source>
        <dbReference type="ARBA" id="ARBA00041148"/>
    </source>
</evidence>
<dbReference type="SUPFAM" id="SSF69754">
    <property type="entry name" value="Ribosome binding protein Y (YfiA homologue)"/>
    <property type="match status" value="1"/>
</dbReference>
<reference evidence="7 8" key="1">
    <citation type="submission" date="2022-04" db="EMBL/GenBank/DDBJ databases">
        <authorList>
            <person name="Ye Y.-Q."/>
            <person name="Du Z.-J."/>
        </authorList>
    </citation>
    <scope>NUCLEOTIDE SEQUENCE [LARGE SCALE GENOMIC DNA]</scope>
    <source>
        <strain evidence="7 8">A6E488</strain>
    </source>
</reference>
<dbReference type="HAMAP" id="MF_00839">
    <property type="entry name" value="HPF"/>
    <property type="match status" value="1"/>
</dbReference>
<keyword evidence="4" id="KW-0963">Cytoplasm</keyword>
<dbReference type="Pfam" id="PF02482">
    <property type="entry name" value="Ribosomal_S30AE"/>
    <property type="match status" value="1"/>
</dbReference>
<dbReference type="CDD" id="cd00552">
    <property type="entry name" value="RaiA"/>
    <property type="match status" value="1"/>
</dbReference>
<dbReference type="EMBL" id="JALIDZ010000007">
    <property type="protein sequence ID" value="MCT8973275.1"/>
    <property type="molecule type" value="Genomic_DNA"/>
</dbReference>
<comment type="similarity">
    <text evidence="4">Belongs to the HPF/YfiA ribosome-associated protein family. Long HPF subfamily.</text>
</comment>
<gene>
    <name evidence="7" type="primary">raiA</name>
    <name evidence="4" type="synonym">hpf</name>
    <name evidence="7" type="ORF">MUB46_15535</name>
</gene>
<dbReference type="InterPro" id="IPR003489">
    <property type="entry name" value="RHF/RaiA"/>
</dbReference>
<evidence type="ECO:0000313" key="7">
    <source>
        <dbReference type="EMBL" id="MCT8973275.1"/>
    </source>
</evidence>
<dbReference type="InterPro" id="IPR038416">
    <property type="entry name" value="Ribosom_S30AE_C_sf"/>
</dbReference>
<accession>A0AAW5QZ66</accession>
<dbReference type="AlphaFoldDB" id="A0AAW5QZ66"/>
<dbReference type="PANTHER" id="PTHR33231:SF1">
    <property type="entry name" value="30S RIBOSOMAL PROTEIN"/>
    <property type="match status" value="1"/>
</dbReference>
<dbReference type="Gene3D" id="3.30.160.100">
    <property type="entry name" value="Ribosome hibernation promotion factor-like"/>
    <property type="match status" value="1"/>
</dbReference>
<proteinExistence type="inferred from homology"/>
<dbReference type="InterPro" id="IPR032528">
    <property type="entry name" value="Ribosom_S30AE_C"/>
</dbReference>
<dbReference type="Gene3D" id="3.30.505.50">
    <property type="entry name" value="Sigma 54 modulation/S30EA ribosomal protein, C-terminal domain"/>
    <property type="match status" value="1"/>
</dbReference>